<dbReference type="AlphaFoldDB" id="A0A560FLS8"/>
<organism evidence="2 3">
    <name type="scientific">Nitrospirillum amazonense</name>
    <dbReference type="NCBI Taxonomy" id="28077"/>
    <lineage>
        <taxon>Bacteria</taxon>
        <taxon>Pseudomonadati</taxon>
        <taxon>Pseudomonadota</taxon>
        <taxon>Alphaproteobacteria</taxon>
        <taxon>Rhodospirillales</taxon>
        <taxon>Azospirillaceae</taxon>
        <taxon>Nitrospirillum</taxon>
    </lineage>
</organism>
<sequence length="114" mass="12552">MGKGDTKRPPPLYLTFPQPTGADTVTDSPIPSTGPDPRVPDPDDYVASPCTRVCRIDARNGLCAGCQRTLEEITLWGGMTPDQRRAVLARLPERRKARRGMVRWRHGGQPGTQT</sequence>
<dbReference type="Pfam" id="PF06945">
    <property type="entry name" value="DUF1289"/>
    <property type="match status" value="1"/>
</dbReference>
<protein>
    <submittedName>
        <fullName evidence="2">Putative Fe-S protein YdhL (DUF1289 family)</fullName>
    </submittedName>
</protein>
<feature type="compositionally biased region" description="Polar residues" evidence="1">
    <location>
        <begin position="17"/>
        <end position="31"/>
    </location>
</feature>
<dbReference type="EMBL" id="VITN01000003">
    <property type="protein sequence ID" value="TWB22557.1"/>
    <property type="molecule type" value="Genomic_DNA"/>
</dbReference>
<evidence type="ECO:0000256" key="1">
    <source>
        <dbReference type="SAM" id="MobiDB-lite"/>
    </source>
</evidence>
<comment type="caution">
    <text evidence="2">The sequence shown here is derived from an EMBL/GenBank/DDBJ whole genome shotgun (WGS) entry which is preliminary data.</text>
</comment>
<evidence type="ECO:0000313" key="2">
    <source>
        <dbReference type="EMBL" id="TWB22557.1"/>
    </source>
</evidence>
<dbReference type="RefSeq" id="WP_145749144.1">
    <property type="nucleotide sequence ID" value="NZ_VITN01000003.1"/>
</dbReference>
<dbReference type="PANTHER" id="PTHR35175:SF2">
    <property type="entry name" value="DUF1289 DOMAIN-CONTAINING PROTEIN"/>
    <property type="match status" value="1"/>
</dbReference>
<dbReference type="PANTHER" id="PTHR35175">
    <property type="entry name" value="DUF1289 DOMAIN-CONTAINING PROTEIN"/>
    <property type="match status" value="1"/>
</dbReference>
<feature type="region of interest" description="Disordered" evidence="1">
    <location>
        <begin position="1"/>
        <end position="44"/>
    </location>
</feature>
<proteinExistence type="predicted"/>
<gene>
    <name evidence="2" type="ORF">FBZ89_103180</name>
</gene>
<accession>A0A560FLS8</accession>
<dbReference type="OrthoDB" id="9811423at2"/>
<evidence type="ECO:0000313" key="3">
    <source>
        <dbReference type="Proteomes" id="UP000319859"/>
    </source>
</evidence>
<dbReference type="Proteomes" id="UP000319859">
    <property type="component" value="Unassembled WGS sequence"/>
</dbReference>
<reference evidence="2 3" key="1">
    <citation type="submission" date="2019-06" db="EMBL/GenBank/DDBJ databases">
        <title>Genomic Encyclopedia of Type Strains, Phase IV (KMG-V): Genome sequencing to study the core and pangenomes of soil and plant-associated prokaryotes.</title>
        <authorList>
            <person name="Whitman W."/>
        </authorList>
    </citation>
    <scope>NUCLEOTIDE SEQUENCE [LARGE SCALE GENOMIC DNA]</scope>
    <source>
        <strain evidence="2 3">BR 11880</strain>
    </source>
</reference>
<name>A0A560FLS8_9PROT</name>
<dbReference type="InterPro" id="IPR010710">
    <property type="entry name" value="DUF1289"/>
</dbReference>